<keyword evidence="3" id="KW-1185">Reference proteome</keyword>
<protein>
    <submittedName>
        <fullName evidence="2">Uncharacterized protein</fullName>
    </submittedName>
</protein>
<gene>
    <name evidence="2" type="ORF">MWH26_07265</name>
</gene>
<feature type="transmembrane region" description="Helical" evidence="1">
    <location>
        <begin position="47"/>
        <end position="63"/>
    </location>
</feature>
<evidence type="ECO:0000313" key="3">
    <source>
        <dbReference type="Proteomes" id="UP000829647"/>
    </source>
</evidence>
<reference evidence="2 3" key="1">
    <citation type="submission" date="2022-04" db="EMBL/GenBank/DDBJ databases">
        <title>Hymenobacter sp. isolated from the air.</title>
        <authorList>
            <person name="Won M."/>
            <person name="Lee C.-M."/>
            <person name="Woen H.-Y."/>
            <person name="Kwon S.-W."/>
        </authorList>
    </citation>
    <scope>NUCLEOTIDE SEQUENCE [LARGE SCALE GENOMIC DNA]</scope>
    <source>
        <strain evidence="3">5516 S-25</strain>
    </source>
</reference>
<feature type="transmembrane region" description="Helical" evidence="1">
    <location>
        <begin position="83"/>
        <end position="102"/>
    </location>
</feature>
<dbReference type="RefSeq" id="WP_247976678.1">
    <property type="nucleotide sequence ID" value="NZ_CP095848.1"/>
</dbReference>
<name>A0ABY4JCY9_9BACT</name>
<feature type="transmembrane region" description="Helical" evidence="1">
    <location>
        <begin position="274"/>
        <end position="303"/>
    </location>
</feature>
<keyword evidence="1" id="KW-0812">Transmembrane</keyword>
<accession>A0ABY4JCY9</accession>
<sequence length="315" mass="33736">MRNYLLLRVRVLGRLLRELGWWRLLVLGALLTLAGARALVVAASSPSLAWLVPLGVAGLLLGLHRPRPDLTFLQLAAPQFRHWLAVEYASLSLLPTLFLLAWGRWGPAVLTVALAAAVALVPAATARASRTRWPSLFRSSSFEWVSGSRRPGLGLAWLGLLAGAAATRHTATGPALAVVGWLLLLLNIYGPAEPQAWLLPVLRTPSQWLRNRVGWGLLYFGLTVAPLVGIMAQGPAGGGGSAGLLLWCGLVVTMIILAKYAFYPHATLARLTQAGAVVVGFSILGSNPAYLALLAACFVGLLLKSHRRLAPYQYD</sequence>
<dbReference type="Proteomes" id="UP000829647">
    <property type="component" value="Chromosome"/>
</dbReference>
<evidence type="ECO:0000256" key="1">
    <source>
        <dbReference type="SAM" id="Phobius"/>
    </source>
</evidence>
<proteinExistence type="predicted"/>
<keyword evidence="1" id="KW-1133">Transmembrane helix</keyword>
<keyword evidence="1" id="KW-0472">Membrane</keyword>
<feature type="transmembrane region" description="Helical" evidence="1">
    <location>
        <begin position="213"/>
        <end position="232"/>
    </location>
</feature>
<feature type="transmembrane region" description="Helical" evidence="1">
    <location>
        <begin position="108"/>
        <end position="129"/>
    </location>
</feature>
<evidence type="ECO:0000313" key="2">
    <source>
        <dbReference type="EMBL" id="UPL50692.1"/>
    </source>
</evidence>
<dbReference type="EMBL" id="CP095848">
    <property type="protein sequence ID" value="UPL50692.1"/>
    <property type="molecule type" value="Genomic_DNA"/>
</dbReference>
<feature type="transmembrane region" description="Helical" evidence="1">
    <location>
        <begin position="21"/>
        <end position="41"/>
    </location>
</feature>
<organism evidence="2 3">
    <name type="scientific">Hymenobacter sublimis</name>
    <dbReference type="NCBI Taxonomy" id="2933777"/>
    <lineage>
        <taxon>Bacteria</taxon>
        <taxon>Pseudomonadati</taxon>
        <taxon>Bacteroidota</taxon>
        <taxon>Cytophagia</taxon>
        <taxon>Cytophagales</taxon>
        <taxon>Hymenobacteraceae</taxon>
        <taxon>Hymenobacter</taxon>
    </lineage>
</organism>
<feature type="transmembrane region" description="Helical" evidence="1">
    <location>
        <begin position="244"/>
        <end position="262"/>
    </location>
</feature>